<keyword evidence="1" id="KW-0812">Transmembrane</keyword>
<organism evidence="2 3">
    <name type="scientific">Marinirhabdus gelatinilytica</name>
    <dbReference type="NCBI Taxonomy" id="1703343"/>
    <lineage>
        <taxon>Bacteria</taxon>
        <taxon>Pseudomonadati</taxon>
        <taxon>Bacteroidota</taxon>
        <taxon>Flavobacteriia</taxon>
        <taxon>Flavobacteriales</taxon>
        <taxon>Flavobacteriaceae</taxon>
    </lineage>
</organism>
<keyword evidence="1" id="KW-0472">Membrane</keyword>
<evidence type="ECO:0000313" key="2">
    <source>
        <dbReference type="EMBL" id="RDK88419.1"/>
    </source>
</evidence>
<feature type="transmembrane region" description="Helical" evidence="1">
    <location>
        <begin position="12"/>
        <end position="28"/>
    </location>
</feature>
<evidence type="ECO:0000313" key="3">
    <source>
        <dbReference type="Proteomes" id="UP000255317"/>
    </source>
</evidence>
<gene>
    <name evidence="2" type="ORF">C8D94_101291</name>
</gene>
<accession>A0A370QJA4</accession>
<comment type="caution">
    <text evidence="2">The sequence shown here is derived from an EMBL/GenBank/DDBJ whole genome shotgun (WGS) entry which is preliminary data.</text>
</comment>
<dbReference type="AlphaFoldDB" id="A0A370QJA4"/>
<proteinExistence type="predicted"/>
<dbReference type="RefSeq" id="WP_170134704.1">
    <property type="nucleotide sequence ID" value="NZ_QRAO01000001.1"/>
</dbReference>
<reference evidence="2 3" key="1">
    <citation type="submission" date="2018-07" db="EMBL/GenBank/DDBJ databases">
        <title>Genomic Encyclopedia of Type Strains, Phase IV (KMG-IV): sequencing the most valuable type-strain genomes for metagenomic binning, comparative biology and taxonomic classification.</title>
        <authorList>
            <person name="Goeker M."/>
        </authorList>
    </citation>
    <scope>NUCLEOTIDE SEQUENCE [LARGE SCALE GENOMIC DNA]</scope>
    <source>
        <strain evidence="2 3">DSM 101478</strain>
    </source>
</reference>
<keyword evidence="3" id="KW-1185">Reference proteome</keyword>
<sequence length="47" mass="5518">MTEIFDYLNGKGGLYVLGLIVVVVFLIKKIRAEMYFRSVHKKDKKKK</sequence>
<protein>
    <submittedName>
        <fullName evidence="2">Uncharacterized protein</fullName>
    </submittedName>
</protein>
<dbReference type="EMBL" id="QRAO01000001">
    <property type="protein sequence ID" value="RDK88419.1"/>
    <property type="molecule type" value="Genomic_DNA"/>
</dbReference>
<evidence type="ECO:0000256" key="1">
    <source>
        <dbReference type="SAM" id="Phobius"/>
    </source>
</evidence>
<name>A0A370QJA4_9FLAO</name>
<dbReference type="Proteomes" id="UP000255317">
    <property type="component" value="Unassembled WGS sequence"/>
</dbReference>
<keyword evidence="1" id="KW-1133">Transmembrane helix</keyword>